<organism evidence="2 3">
    <name type="scientific">Strongylus vulgaris</name>
    <name type="common">Blood worm</name>
    <dbReference type="NCBI Taxonomy" id="40348"/>
    <lineage>
        <taxon>Eukaryota</taxon>
        <taxon>Metazoa</taxon>
        <taxon>Ecdysozoa</taxon>
        <taxon>Nematoda</taxon>
        <taxon>Chromadorea</taxon>
        <taxon>Rhabditida</taxon>
        <taxon>Rhabditina</taxon>
        <taxon>Rhabditomorpha</taxon>
        <taxon>Strongyloidea</taxon>
        <taxon>Strongylidae</taxon>
        <taxon>Strongylus</taxon>
    </lineage>
</organism>
<reference evidence="2 3" key="1">
    <citation type="submission" date="2018-11" db="EMBL/GenBank/DDBJ databases">
        <authorList>
            <consortium name="Pathogen Informatics"/>
        </authorList>
    </citation>
    <scope>NUCLEOTIDE SEQUENCE [LARGE SCALE GENOMIC DNA]</scope>
</reference>
<feature type="compositionally biased region" description="Low complexity" evidence="1">
    <location>
        <begin position="73"/>
        <end position="88"/>
    </location>
</feature>
<feature type="compositionally biased region" description="Low complexity" evidence="1">
    <location>
        <begin position="28"/>
        <end position="38"/>
    </location>
</feature>
<proteinExistence type="predicted"/>
<name>A0A3P7K8P7_STRVU</name>
<evidence type="ECO:0000256" key="1">
    <source>
        <dbReference type="SAM" id="MobiDB-lite"/>
    </source>
</evidence>
<gene>
    <name evidence="2" type="ORF">SVUK_LOCUS356</name>
</gene>
<evidence type="ECO:0000313" key="3">
    <source>
        <dbReference type="Proteomes" id="UP000270094"/>
    </source>
</evidence>
<feature type="region of interest" description="Disordered" evidence="1">
    <location>
        <begin position="100"/>
        <end position="119"/>
    </location>
</feature>
<feature type="compositionally biased region" description="Polar residues" evidence="1">
    <location>
        <begin position="100"/>
        <end position="113"/>
    </location>
</feature>
<dbReference type="Proteomes" id="UP000270094">
    <property type="component" value="Unassembled WGS sequence"/>
</dbReference>
<sequence>MYVPEEEIKISEENKLLANLFRERQLRRSQGGSQSAQSVSECPMDTSVKEGTIHFDSESTEARQSGGVVHSGASANDPDAAASSSSDVVVVTPPPVSVSKNAAINRESNSNVSEEAPKRKKKLSWRSLFKKFRRKMKHEKNSKKRERLYEFILDMKQELEKDLPSGYNRRIDREDDRGKGSSVLLPTQKYRKRKRRMSTKAGGGVHTLLTVPNPYFDNVRMTARKEVWFPRQKVNLKIGDIEVIAATKIRENLQEPFLHLVTIEDRVGHTEVLITKLKLCDV</sequence>
<dbReference type="AlphaFoldDB" id="A0A3P7K8P7"/>
<feature type="compositionally biased region" description="Basic and acidic residues" evidence="1">
    <location>
        <begin position="47"/>
        <end position="61"/>
    </location>
</feature>
<dbReference type="EMBL" id="UYYB01000571">
    <property type="protein sequence ID" value="VDM65358.1"/>
    <property type="molecule type" value="Genomic_DNA"/>
</dbReference>
<evidence type="ECO:0000313" key="2">
    <source>
        <dbReference type="EMBL" id="VDM65358.1"/>
    </source>
</evidence>
<keyword evidence="3" id="KW-1185">Reference proteome</keyword>
<protein>
    <submittedName>
        <fullName evidence="2">Uncharacterized protein</fullName>
    </submittedName>
</protein>
<accession>A0A3P7K8P7</accession>
<feature type="region of interest" description="Disordered" evidence="1">
    <location>
        <begin position="26"/>
        <end position="88"/>
    </location>
</feature>